<dbReference type="GO" id="GO:0016787">
    <property type="term" value="F:hydrolase activity"/>
    <property type="evidence" value="ECO:0007669"/>
    <property type="project" value="UniProtKB-KW"/>
</dbReference>
<keyword evidence="2" id="KW-1185">Reference proteome</keyword>
<dbReference type="Gene3D" id="2.70.70.10">
    <property type="entry name" value="Glucose Permease (Domain IIA)"/>
    <property type="match status" value="1"/>
</dbReference>
<name>A0ABW0MCG2_9BURK</name>
<evidence type="ECO:0000313" key="2">
    <source>
        <dbReference type="Proteomes" id="UP001596045"/>
    </source>
</evidence>
<reference evidence="2" key="1">
    <citation type="journal article" date="2019" name="Int. J. Syst. Evol. Microbiol.">
        <title>The Global Catalogue of Microorganisms (GCM) 10K type strain sequencing project: providing services to taxonomists for standard genome sequencing and annotation.</title>
        <authorList>
            <consortium name="The Broad Institute Genomics Platform"/>
            <consortium name="The Broad Institute Genome Sequencing Center for Infectious Disease"/>
            <person name="Wu L."/>
            <person name="Ma J."/>
        </authorList>
    </citation>
    <scope>NUCLEOTIDE SEQUENCE [LARGE SCALE GENOMIC DNA]</scope>
    <source>
        <strain evidence="2">JCM 17066</strain>
    </source>
</reference>
<evidence type="ECO:0000313" key="1">
    <source>
        <dbReference type="EMBL" id="MFC5474932.1"/>
    </source>
</evidence>
<dbReference type="SUPFAM" id="SSF53955">
    <property type="entry name" value="Lysozyme-like"/>
    <property type="match status" value="1"/>
</dbReference>
<comment type="caution">
    <text evidence="1">The sequence shown here is derived from an EMBL/GenBank/DDBJ whole genome shotgun (WGS) entry which is preliminary data.</text>
</comment>
<keyword evidence="1" id="KW-0378">Hydrolase</keyword>
<dbReference type="InterPro" id="IPR023346">
    <property type="entry name" value="Lysozyme-like_dom_sf"/>
</dbReference>
<accession>A0ABW0MCG2</accession>
<dbReference type="EMBL" id="JBHSMT010000024">
    <property type="protein sequence ID" value="MFC5474932.1"/>
    <property type="molecule type" value="Genomic_DNA"/>
</dbReference>
<dbReference type="Gene3D" id="1.10.530.10">
    <property type="match status" value="1"/>
</dbReference>
<dbReference type="RefSeq" id="WP_378998041.1">
    <property type="nucleotide sequence ID" value="NZ_JBHSMT010000024.1"/>
</dbReference>
<gene>
    <name evidence="1" type="ORF">ACFPM8_13300</name>
</gene>
<sequence>MLISPPFLPQGSFTEEGFLNAAMPPPISAVSGTGGAPEGSFPVSGGFEWHNGLHLDSPILPHGYGCLPVCAIADGVVIYAKPPPQECTDLNHGQTYGAFSNEKGAVTWTDIGMLVLAHTTEIGASGHVPTTVTFYSAYMHLSQLAPGIVPGKKVARKEVIGQGGQIYGHRRQIHFEICCDDANLQKLIGRKIVNDYSTPCFPGPWRAVDQVPPEDGRSDSVFGQIHIYLPPETPVRSNPPSSHRRSGDGKRLEQELWLSIAYQQGRSILTTRDKYGQVIASREEKEPEQFEYKLYKTASERHASLTDASDSSPSGWYELLRFGRNLGRDPLPADAPHWRKIATADGELWADLNGPGTRKFSDADCLPVMGWNCYDDDPSPDDQRCNSLKMKVLVRDPADPESLLDRVKLAARLGKPEVRAKLRRTICKTPCEWDRATIAKRYGWVREQMDKPEDWGRFERHLLATTFDDLPQEYLDAQWHFHPHEFIAHFRQCGWLSLSEMIGLLPAGFKSYRHMAEILVLGQRAKLQILPSHIGVGLNNMLRKYGLNTPLRTAHFFGQAVLETDYLQTVVEYADGWAYDKRDDPDKAVELGNEDIGDGPKYKGRGLIQTTGKTNYAKYGKHRGIDMTIGDNNLLFEHDAYTACDSAGLYWVSLRTRDRNPVPNVKPKWILDGRLNISQRADKSQFQGLTDAAGIKASVSRVTRQINSAEKHLPERCKFFTHAYSALSDLTEGMTRNMKKEEK</sequence>
<protein>
    <submittedName>
        <fullName evidence="1">Glycoside hydrolase family 19 protein</fullName>
    </submittedName>
</protein>
<organism evidence="1 2">
    <name type="scientific">Paraherbaspirillum soli</name>
    <dbReference type="NCBI Taxonomy" id="631222"/>
    <lineage>
        <taxon>Bacteria</taxon>
        <taxon>Pseudomonadati</taxon>
        <taxon>Pseudomonadota</taxon>
        <taxon>Betaproteobacteria</taxon>
        <taxon>Burkholderiales</taxon>
        <taxon>Oxalobacteraceae</taxon>
        <taxon>Paraherbaspirillum</taxon>
    </lineage>
</organism>
<dbReference type="InterPro" id="IPR011055">
    <property type="entry name" value="Dup_hybrid_motif"/>
</dbReference>
<dbReference type="Proteomes" id="UP001596045">
    <property type="component" value="Unassembled WGS sequence"/>
</dbReference>
<proteinExistence type="predicted"/>